<feature type="region of interest" description="Disordered" evidence="1">
    <location>
        <begin position="33"/>
        <end position="52"/>
    </location>
</feature>
<comment type="caution">
    <text evidence="2">The sequence shown here is derived from an EMBL/GenBank/DDBJ whole genome shotgun (WGS) entry which is preliminary data.</text>
</comment>
<evidence type="ECO:0000313" key="3">
    <source>
        <dbReference type="Proteomes" id="UP000037288"/>
    </source>
</evidence>
<dbReference type="PATRIC" id="fig|1678637.3.peg.1928"/>
<evidence type="ECO:0000313" key="2">
    <source>
        <dbReference type="EMBL" id="KNB52755.1"/>
    </source>
</evidence>
<dbReference type="Proteomes" id="UP000037288">
    <property type="component" value="Unassembled WGS sequence"/>
</dbReference>
<gene>
    <name evidence="2" type="ORF">AC230_08895</name>
</gene>
<dbReference type="RefSeq" id="WP_049715516.1">
    <property type="nucleotide sequence ID" value="NZ_LFXA01000004.1"/>
</dbReference>
<organism evidence="2 3">
    <name type="scientific">Streptomyces caatingaensis</name>
    <dbReference type="NCBI Taxonomy" id="1678637"/>
    <lineage>
        <taxon>Bacteria</taxon>
        <taxon>Bacillati</taxon>
        <taxon>Actinomycetota</taxon>
        <taxon>Actinomycetes</taxon>
        <taxon>Kitasatosporales</taxon>
        <taxon>Streptomycetaceae</taxon>
        <taxon>Streptomyces</taxon>
    </lineage>
</organism>
<proteinExistence type="predicted"/>
<dbReference type="AlphaFoldDB" id="A0A0K9XH99"/>
<dbReference type="OrthoDB" id="4313706at2"/>
<accession>A0A0K9XH99</accession>
<protein>
    <submittedName>
        <fullName evidence="2">Uncharacterized protein</fullName>
    </submittedName>
</protein>
<keyword evidence="3" id="KW-1185">Reference proteome</keyword>
<dbReference type="EMBL" id="LFXA01000004">
    <property type="protein sequence ID" value="KNB52755.1"/>
    <property type="molecule type" value="Genomic_DNA"/>
</dbReference>
<evidence type="ECO:0000256" key="1">
    <source>
        <dbReference type="SAM" id="MobiDB-lite"/>
    </source>
</evidence>
<reference evidence="3" key="1">
    <citation type="submission" date="2015-07" db="EMBL/GenBank/DDBJ databases">
        <title>Draft genome sequence of Streptomyces sp. CMAA 1322, a bacterium isolated from Caatinga biome, from dry forest semiarid of Brazil.</title>
        <authorList>
            <person name="Santos S.N."/>
            <person name="Gacesa R."/>
            <person name="Taketani R.G."/>
            <person name="Long P.F."/>
            <person name="Melo I.S."/>
        </authorList>
    </citation>
    <scope>NUCLEOTIDE SEQUENCE [LARGE SCALE GENOMIC DNA]</scope>
    <source>
        <strain evidence="3">CMAA 1322</strain>
    </source>
</reference>
<dbReference type="STRING" id="1678637.AC230_08895"/>
<name>A0A0K9XH99_9ACTN</name>
<sequence length="70" mass="7322">MRTHVKHVTQAPAEPYGMAALRRDCAGMLPHWRVPATGEEDGAGGAPEPRGVRVPEGAARLVAGMAEYGG</sequence>